<dbReference type="Gene3D" id="3.20.20.10">
    <property type="entry name" value="Alanine racemase"/>
    <property type="match status" value="1"/>
</dbReference>
<dbReference type="Proteomes" id="UP000290287">
    <property type="component" value="Unassembled WGS sequence"/>
</dbReference>
<comment type="caution">
    <text evidence="2">The sequence shown here is derived from an EMBL/GenBank/DDBJ whole genome shotgun (WGS) entry which is preliminary data.</text>
</comment>
<dbReference type="AlphaFoldDB" id="A0A4Q0YWC9"/>
<dbReference type="PANTHER" id="PTHR28004:SF2">
    <property type="entry name" value="D-SERINE DEHYDRATASE"/>
    <property type="match status" value="1"/>
</dbReference>
<name>A0A4Q0YWC9_9GAMM</name>
<dbReference type="EMBL" id="PEIB01000002">
    <property type="protein sequence ID" value="RXJ74564.1"/>
    <property type="molecule type" value="Genomic_DNA"/>
</dbReference>
<sequence length="409" mass="44918">MHSAEQDVSLMKKVARDYAFYRSLFKDTEKPFAYVDLDLFDANANALKGRAGDKKIRIASKSVRCPSLIKRLLDSDSQFQGIMSFHPDEAVYLSQQGFDDILMGYPICHPQKIRAMGMEIKRGKRLILMIDSPEHVALIDAIGQELNVTFPVCLDVDMSTRFPFLHFGVRRSGVTTPESALPIYYATKASTSVRLVGVMGYEAQIAGLADNVPGQGARNWLIRKLKARSVKDVAERRANIIKTLEEQGAELELVNGGGTGSLESTIKEAVVTEVTVGSGFYSSALFDDYLAFKHQPAAGFAIEVVRQPTQNIYTCLGGGYIASGQTGTDKQPKPYLPHGLSLSQSEGTGEVQTPITYTGAEALEFGAPIFFRHSKAGELCERFNHVHLIKDDKLAGITSTYRGEGQCFL</sequence>
<reference evidence="2 3" key="1">
    <citation type="submission" date="2017-10" db="EMBL/GenBank/DDBJ databases">
        <title>Nyctiphanis sp. nov., isolated from the stomach of the euphausiid Nyctiphanes simplex (Hansen, 1911) in the Gulf of California.</title>
        <authorList>
            <person name="Gomez-Gil B."/>
            <person name="Aguilar-Mendez M."/>
            <person name="Lopez-Cortes A."/>
            <person name="Gomez-Gutierrez J."/>
            <person name="Roque A."/>
            <person name="Lang E."/>
            <person name="Gonzalez-Castillo A."/>
        </authorList>
    </citation>
    <scope>NUCLEOTIDE SEQUENCE [LARGE SCALE GENOMIC DNA]</scope>
    <source>
        <strain evidence="2 3">CAIM 600</strain>
    </source>
</reference>
<proteinExistence type="predicted"/>
<dbReference type="InterPro" id="IPR001608">
    <property type="entry name" value="Ala_racemase_N"/>
</dbReference>
<accession>A0A4Q0YWC9</accession>
<feature type="domain" description="Alanine racemase N-terminal" evidence="1">
    <location>
        <begin position="35"/>
        <end position="281"/>
    </location>
</feature>
<evidence type="ECO:0000313" key="2">
    <source>
        <dbReference type="EMBL" id="RXJ74564.1"/>
    </source>
</evidence>
<evidence type="ECO:0000259" key="1">
    <source>
        <dbReference type="Pfam" id="PF01168"/>
    </source>
</evidence>
<gene>
    <name evidence="2" type="ORF">CS022_03045</name>
</gene>
<dbReference type="OrthoDB" id="9811417at2"/>
<evidence type="ECO:0000313" key="3">
    <source>
        <dbReference type="Proteomes" id="UP000290287"/>
    </source>
</evidence>
<dbReference type="GO" id="GO:0036088">
    <property type="term" value="P:D-serine catabolic process"/>
    <property type="evidence" value="ECO:0007669"/>
    <property type="project" value="TreeGrafter"/>
</dbReference>
<keyword evidence="3" id="KW-1185">Reference proteome</keyword>
<dbReference type="SUPFAM" id="SSF51419">
    <property type="entry name" value="PLP-binding barrel"/>
    <property type="match status" value="1"/>
</dbReference>
<dbReference type="PANTHER" id="PTHR28004">
    <property type="entry name" value="ZGC:162816-RELATED"/>
    <property type="match status" value="1"/>
</dbReference>
<organism evidence="2 3">
    <name type="scientific">Veronia nyctiphanis</name>
    <dbReference type="NCBI Taxonomy" id="1278244"/>
    <lineage>
        <taxon>Bacteria</taxon>
        <taxon>Pseudomonadati</taxon>
        <taxon>Pseudomonadota</taxon>
        <taxon>Gammaproteobacteria</taxon>
        <taxon>Vibrionales</taxon>
        <taxon>Vibrionaceae</taxon>
        <taxon>Veronia</taxon>
    </lineage>
</organism>
<dbReference type="Pfam" id="PF01168">
    <property type="entry name" value="Ala_racemase_N"/>
    <property type="match status" value="1"/>
</dbReference>
<dbReference type="InterPro" id="IPR029066">
    <property type="entry name" value="PLP-binding_barrel"/>
</dbReference>
<dbReference type="InterPro" id="IPR051466">
    <property type="entry name" value="D-amino_acid_metab_enzyme"/>
</dbReference>
<dbReference type="CDD" id="cd06813">
    <property type="entry name" value="PLPDE_III_DSD_D-TA_like_2"/>
    <property type="match status" value="1"/>
</dbReference>
<protein>
    <submittedName>
        <fullName evidence="2">Amino acid aldolase</fullName>
    </submittedName>
</protein>
<dbReference type="GO" id="GO:0008721">
    <property type="term" value="F:D-serine ammonia-lyase activity"/>
    <property type="evidence" value="ECO:0007669"/>
    <property type="project" value="TreeGrafter"/>
</dbReference>